<dbReference type="SUPFAM" id="SSF55008">
    <property type="entry name" value="HMA, heavy metal-associated domain"/>
    <property type="match status" value="1"/>
</dbReference>
<evidence type="ECO:0000256" key="9">
    <source>
        <dbReference type="ARBA" id="ARBA00023136"/>
    </source>
</evidence>
<dbReference type="InterPro" id="IPR059000">
    <property type="entry name" value="ATPase_P-type_domA"/>
</dbReference>
<feature type="transmembrane region" description="Helical" evidence="10">
    <location>
        <begin position="146"/>
        <end position="168"/>
    </location>
</feature>
<keyword evidence="5 10" id="KW-0547">Nucleotide-binding</keyword>
<dbReference type="HOGENOM" id="CLU_001771_0_3_11"/>
<evidence type="ECO:0000256" key="1">
    <source>
        <dbReference type="ARBA" id="ARBA00004651"/>
    </source>
</evidence>
<dbReference type="PANTHER" id="PTHR43520:SF8">
    <property type="entry name" value="P-TYPE CU(+) TRANSPORTER"/>
    <property type="match status" value="1"/>
</dbReference>
<evidence type="ECO:0000256" key="8">
    <source>
        <dbReference type="ARBA" id="ARBA00022989"/>
    </source>
</evidence>
<dbReference type="InterPro" id="IPR008250">
    <property type="entry name" value="ATPase_P-typ_transduc_dom_A_sf"/>
</dbReference>
<dbReference type="PROSITE" id="PS50846">
    <property type="entry name" value="HMA_2"/>
    <property type="match status" value="1"/>
</dbReference>
<comment type="similarity">
    <text evidence="2 10">Belongs to the cation transport ATPase (P-type) (TC 3.A.3) family. Type IB subfamily.</text>
</comment>
<feature type="transmembrane region" description="Helical" evidence="10">
    <location>
        <begin position="687"/>
        <end position="705"/>
    </location>
</feature>
<dbReference type="SUPFAM" id="SSF81653">
    <property type="entry name" value="Calcium ATPase, transduction domain A"/>
    <property type="match status" value="1"/>
</dbReference>
<dbReference type="Pfam" id="PF00403">
    <property type="entry name" value="HMA"/>
    <property type="match status" value="1"/>
</dbReference>
<feature type="transmembrane region" description="Helical" evidence="10">
    <location>
        <begin position="113"/>
        <end position="134"/>
    </location>
</feature>
<feature type="transmembrane region" description="Helical" evidence="10">
    <location>
        <begin position="180"/>
        <end position="200"/>
    </location>
</feature>
<dbReference type="InterPro" id="IPR006121">
    <property type="entry name" value="HMA_dom"/>
</dbReference>
<dbReference type="NCBIfam" id="TIGR01525">
    <property type="entry name" value="ATPase-IB_hvy"/>
    <property type="match status" value="1"/>
</dbReference>
<dbReference type="InterPro" id="IPR023298">
    <property type="entry name" value="ATPase_P-typ_TM_dom_sf"/>
</dbReference>
<evidence type="ECO:0000256" key="2">
    <source>
        <dbReference type="ARBA" id="ARBA00006024"/>
    </source>
</evidence>
<dbReference type="PANTHER" id="PTHR43520">
    <property type="entry name" value="ATP7, ISOFORM B"/>
    <property type="match status" value="1"/>
</dbReference>
<evidence type="ECO:0000256" key="4">
    <source>
        <dbReference type="ARBA" id="ARBA00022723"/>
    </source>
</evidence>
<dbReference type="PRINTS" id="PR00119">
    <property type="entry name" value="CATATPASE"/>
</dbReference>
<keyword evidence="9 10" id="KW-0472">Membrane</keyword>
<dbReference type="InterPro" id="IPR001757">
    <property type="entry name" value="P_typ_ATPase"/>
</dbReference>
<feature type="domain" description="HMA" evidence="11">
    <location>
        <begin position="5"/>
        <end position="68"/>
    </location>
</feature>
<organism evidence="12 13">
    <name type="scientific">Tropheryma whipplei (strain Twist)</name>
    <name type="common">Whipple's bacillus</name>
    <dbReference type="NCBI Taxonomy" id="203267"/>
    <lineage>
        <taxon>Bacteria</taxon>
        <taxon>Bacillati</taxon>
        <taxon>Actinomycetota</taxon>
        <taxon>Actinomycetes</taxon>
        <taxon>Micrococcales</taxon>
        <taxon>Tropherymataceae</taxon>
        <taxon>Tropheryma</taxon>
    </lineage>
</organism>
<evidence type="ECO:0000256" key="10">
    <source>
        <dbReference type="RuleBase" id="RU362081"/>
    </source>
</evidence>
<dbReference type="GO" id="GO:0016887">
    <property type="term" value="F:ATP hydrolysis activity"/>
    <property type="evidence" value="ECO:0007669"/>
    <property type="project" value="InterPro"/>
</dbReference>
<dbReference type="RefSeq" id="WP_011102794.1">
    <property type="nucleotide sequence ID" value="NC_004572.3"/>
</dbReference>
<feature type="transmembrane region" description="Helical" evidence="10">
    <location>
        <begin position="82"/>
        <end position="107"/>
    </location>
</feature>
<feature type="transmembrane region" description="Helical" evidence="10">
    <location>
        <begin position="364"/>
        <end position="388"/>
    </location>
</feature>
<feature type="transmembrane region" description="Helical" evidence="10">
    <location>
        <begin position="664"/>
        <end position="681"/>
    </location>
</feature>
<dbReference type="GO" id="GO:0005886">
    <property type="term" value="C:plasma membrane"/>
    <property type="evidence" value="ECO:0007669"/>
    <property type="project" value="UniProtKB-SubCell"/>
</dbReference>
<evidence type="ECO:0000256" key="3">
    <source>
        <dbReference type="ARBA" id="ARBA00022692"/>
    </source>
</evidence>
<name>Q83FE2_TROWT</name>
<dbReference type="InterPro" id="IPR036412">
    <property type="entry name" value="HAD-like_sf"/>
</dbReference>
<gene>
    <name evidence="12" type="primary">ctpA</name>
    <name evidence="12" type="ordered locus">TWT_803</name>
</gene>
<reference evidence="12 13" key="1">
    <citation type="journal article" date="2003" name="Genome Res.">
        <title>Tropheryma whipplei twist: a human pathogenic Actinobacteria with a reduced genome.</title>
        <authorList>
            <person name="Raoult D."/>
            <person name="Ogata H."/>
            <person name="Audic S."/>
            <person name="Robert C."/>
            <person name="Suhre K."/>
            <person name="Drancourt M."/>
            <person name="Claverie J.-M."/>
        </authorList>
    </citation>
    <scope>NUCLEOTIDE SEQUENCE [LARGE SCALE GENOMIC DNA]</scope>
    <source>
        <strain evidence="12 13">Twist</strain>
    </source>
</reference>
<comment type="subcellular location">
    <subcellularLocation>
        <location evidence="1">Cell membrane</location>
        <topology evidence="1">Multi-pass membrane protein</topology>
    </subcellularLocation>
</comment>
<dbReference type="InterPro" id="IPR023299">
    <property type="entry name" value="ATPase_P-typ_cyto_dom_N"/>
</dbReference>
<evidence type="ECO:0000313" key="12">
    <source>
        <dbReference type="EMBL" id="AAO44900.1"/>
    </source>
</evidence>
<evidence type="ECO:0000259" key="11">
    <source>
        <dbReference type="PROSITE" id="PS50846"/>
    </source>
</evidence>
<keyword evidence="10" id="KW-1003">Cell membrane</keyword>
<keyword evidence="13" id="KW-1185">Reference proteome</keyword>
<dbReference type="PROSITE" id="PS01229">
    <property type="entry name" value="COF_2"/>
    <property type="match status" value="1"/>
</dbReference>
<evidence type="ECO:0000256" key="6">
    <source>
        <dbReference type="ARBA" id="ARBA00022840"/>
    </source>
</evidence>
<dbReference type="eggNOG" id="COG2217">
    <property type="taxonomic scope" value="Bacteria"/>
</dbReference>
<dbReference type="Gene3D" id="3.30.70.100">
    <property type="match status" value="1"/>
</dbReference>
<accession>Q83FE2</accession>
<dbReference type="AlphaFoldDB" id="Q83FE2"/>
<protein>
    <submittedName>
        <fullName evidence="12">Cation-transporting ATPase</fullName>
        <ecNumber evidence="12">3.6.1.-</ecNumber>
    </submittedName>
</protein>
<evidence type="ECO:0000256" key="5">
    <source>
        <dbReference type="ARBA" id="ARBA00022741"/>
    </source>
</evidence>
<dbReference type="GO" id="GO:0055070">
    <property type="term" value="P:copper ion homeostasis"/>
    <property type="evidence" value="ECO:0007669"/>
    <property type="project" value="TreeGrafter"/>
</dbReference>
<dbReference type="NCBIfam" id="TIGR01511">
    <property type="entry name" value="ATPase-IB1_Cu"/>
    <property type="match status" value="1"/>
</dbReference>
<keyword evidence="4 10" id="KW-0479">Metal-binding</keyword>
<dbReference type="EMBL" id="AE014184">
    <property type="protein sequence ID" value="AAO44900.1"/>
    <property type="molecule type" value="Genomic_DNA"/>
</dbReference>
<keyword evidence="3 10" id="KW-0812">Transmembrane</keyword>
<dbReference type="GO" id="GO:0043682">
    <property type="term" value="F:P-type divalent copper transporter activity"/>
    <property type="evidence" value="ECO:0007669"/>
    <property type="project" value="TreeGrafter"/>
</dbReference>
<dbReference type="Gene3D" id="2.70.150.10">
    <property type="entry name" value="Calcium-transporting ATPase, cytoplasmic transduction domain A"/>
    <property type="match status" value="1"/>
</dbReference>
<dbReference type="SUPFAM" id="SSF56784">
    <property type="entry name" value="HAD-like"/>
    <property type="match status" value="1"/>
</dbReference>
<dbReference type="STRING" id="203267.TWT_803"/>
<dbReference type="Pfam" id="PF00122">
    <property type="entry name" value="E1-E2_ATPase"/>
    <property type="match status" value="1"/>
</dbReference>
<evidence type="ECO:0000256" key="7">
    <source>
        <dbReference type="ARBA" id="ARBA00022967"/>
    </source>
</evidence>
<proteinExistence type="inferred from homology"/>
<keyword evidence="12" id="KW-0378">Hydrolase</keyword>
<dbReference type="PROSITE" id="PS00154">
    <property type="entry name" value="ATPASE_E1_E2"/>
    <property type="match status" value="1"/>
</dbReference>
<feature type="transmembrane region" description="Helical" evidence="10">
    <location>
        <begin position="330"/>
        <end position="352"/>
    </location>
</feature>
<dbReference type="Gene3D" id="3.40.50.1000">
    <property type="entry name" value="HAD superfamily/HAD-like"/>
    <property type="match status" value="1"/>
</dbReference>
<dbReference type="InterPro" id="IPR023214">
    <property type="entry name" value="HAD_sf"/>
</dbReference>
<dbReference type="Proteomes" id="UP000002200">
    <property type="component" value="Chromosome"/>
</dbReference>
<evidence type="ECO:0000313" key="13">
    <source>
        <dbReference type="Proteomes" id="UP000002200"/>
    </source>
</evidence>
<keyword evidence="6 10" id="KW-0067">ATP-binding</keyword>
<sequence length="716" mass="75900">MAEPSIIRLYISGMTCASCAREIEKKLKNRGISASVDFATGSALLTAPRGFNLQKAIDVVRGAGYTATPRRVYSQAVRLRNLLVSIALAVPVIVISMPMSIFVLLSIFPSILFWRFLVFVLATPVVIFSAWPFYRSCLRRLSRFGVTMDTLISLGVCVTYVWSVWVLFSSIGHPNDYDEQSLYFEASVSIVVFASVGRYLEAKVKAKQGLALESLVKLAPKTATLAGTLEKVLTENLRAGDRVVIYPGERVPADARIVEGGSDVDLSFLTGCSIPSRVSIGDTLASGAMNLTGNLTAEVVRVGSDTELSRLISLVQRAQKPKLVRVADRVSGVFVPVVLILSLVTLFAHWAVTDSLAGSLSAAVAVLVIACPCALGLATPMAILSGMLRGLQLGILIRSTSALESRLSVVVLDKTGTLTENRVSLSKLIPAPGQDVNDLLRLSASLEAGSEHPLARAVVMAAKDKGLVLESFSDFENHPGFGVTGKVAGRDILVGRLGWAGKTPNKMPDWMSGRDISHGTVIVWGGKVRGVFVFDSPLRATSPRGVALLSGMGLKVILATGDGGFAATNAAESCGIKTVVAGAKPADKLELVRSLQARKDRVAMVGDGINDAAALAAADVGIAMASGTDLAFDRSDIAVMSSDLIGVVDGIRLSRKTRRVVKQNLFWAFAYNTAGIPVASVGLLSPMIASLAMALSSLFVVGNSLRIRKFQPTTPL</sequence>
<dbReference type="GO" id="GO:0005524">
    <property type="term" value="F:ATP binding"/>
    <property type="evidence" value="ECO:0007669"/>
    <property type="project" value="UniProtKB-UniRule"/>
</dbReference>
<dbReference type="EC" id="3.6.1.-" evidence="12"/>
<dbReference type="InterPro" id="IPR036163">
    <property type="entry name" value="HMA_dom_sf"/>
</dbReference>
<dbReference type="KEGG" id="twh:TWT_803"/>
<keyword evidence="7" id="KW-1278">Translocase</keyword>
<dbReference type="CDD" id="cd00371">
    <property type="entry name" value="HMA"/>
    <property type="match status" value="1"/>
</dbReference>
<dbReference type="InterPro" id="IPR027256">
    <property type="entry name" value="P-typ_ATPase_IB"/>
</dbReference>
<dbReference type="NCBIfam" id="TIGR01494">
    <property type="entry name" value="ATPase_P-type"/>
    <property type="match status" value="1"/>
</dbReference>
<dbReference type="OrthoDB" id="7059309at2"/>
<dbReference type="InterPro" id="IPR018303">
    <property type="entry name" value="ATPase_P-typ_P_site"/>
</dbReference>
<dbReference type="Pfam" id="PF00702">
    <property type="entry name" value="Hydrolase"/>
    <property type="match status" value="1"/>
</dbReference>
<dbReference type="SUPFAM" id="SSF81665">
    <property type="entry name" value="Calcium ATPase, transmembrane domain M"/>
    <property type="match status" value="1"/>
</dbReference>
<dbReference type="GO" id="GO:0005507">
    <property type="term" value="F:copper ion binding"/>
    <property type="evidence" value="ECO:0007669"/>
    <property type="project" value="TreeGrafter"/>
</dbReference>
<keyword evidence="8 10" id="KW-1133">Transmembrane helix</keyword>
<dbReference type="Gene3D" id="3.40.1110.10">
    <property type="entry name" value="Calcium-transporting ATPase, cytoplasmic domain N"/>
    <property type="match status" value="1"/>
</dbReference>